<evidence type="ECO:0000256" key="2">
    <source>
        <dbReference type="ARBA" id="ARBA00022448"/>
    </source>
</evidence>
<dbReference type="InterPro" id="IPR018422">
    <property type="entry name" value="Cation/H_exchanger_CPA1"/>
</dbReference>
<accession>A0A0X8JFV0</accession>
<reference evidence="14" key="1">
    <citation type="submission" date="2016-02" db="EMBL/GenBank/DDBJ databases">
        <authorList>
            <person name="Holder M.E."/>
            <person name="Ajami N.J."/>
            <person name="Petrosino J.F."/>
        </authorList>
    </citation>
    <scope>NUCLEOTIDE SEQUENCE [LARGE SCALE GENOMIC DNA]</scope>
    <source>
        <strain evidence="14">CCUG 36733</strain>
    </source>
</reference>
<evidence type="ECO:0000313" key="13">
    <source>
        <dbReference type="EMBL" id="AMD87747.1"/>
    </source>
</evidence>
<keyword evidence="6" id="KW-0915">Sodium</keyword>
<keyword evidence="14" id="KW-1185">Reference proteome</keyword>
<feature type="transmembrane region" description="Helical" evidence="11">
    <location>
        <begin position="83"/>
        <end position="105"/>
    </location>
</feature>
<feature type="transmembrane region" description="Helical" evidence="11">
    <location>
        <begin position="231"/>
        <end position="248"/>
    </location>
</feature>
<dbReference type="GO" id="GO:0005886">
    <property type="term" value="C:plasma membrane"/>
    <property type="evidence" value="ECO:0007669"/>
    <property type="project" value="UniProtKB-SubCell"/>
</dbReference>
<evidence type="ECO:0000256" key="1">
    <source>
        <dbReference type="ARBA" id="ARBA00004651"/>
    </source>
</evidence>
<dbReference type="InterPro" id="IPR006153">
    <property type="entry name" value="Cation/H_exchanger_TM"/>
</dbReference>
<dbReference type="Pfam" id="PF00999">
    <property type="entry name" value="Na_H_Exchanger"/>
    <property type="match status" value="1"/>
</dbReference>
<dbReference type="STRING" id="111015.AXF14_09305"/>
<dbReference type="OrthoDB" id="57886at2"/>
<dbReference type="GO" id="GO:0098719">
    <property type="term" value="P:sodium ion import across plasma membrane"/>
    <property type="evidence" value="ECO:0007669"/>
    <property type="project" value="TreeGrafter"/>
</dbReference>
<feature type="transmembrane region" description="Helical" evidence="11">
    <location>
        <begin position="54"/>
        <end position="71"/>
    </location>
</feature>
<dbReference type="PANTHER" id="PTHR10110">
    <property type="entry name" value="SODIUM/HYDROGEN EXCHANGER"/>
    <property type="match status" value="1"/>
</dbReference>
<dbReference type="RefSeq" id="WP_067942753.1">
    <property type="nucleotide sequence ID" value="NZ_CAUHMM010000146.1"/>
</dbReference>
<feature type="transmembrane region" description="Helical" evidence="11">
    <location>
        <begin position="444"/>
        <end position="469"/>
    </location>
</feature>
<dbReference type="KEGG" id="ard:AXF14_09305"/>
<evidence type="ECO:0000259" key="12">
    <source>
        <dbReference type="Pfam" id="PF00999"/>
    </source>
</evidence>
<sequence length="662" mass="69679">METLVIAVLGLLVIAACNQLAPKVGVASPLILLAVGVLVGFLPWVGTVDVDPDIILEVLLPPLLFGAAVGMPVMDFRRELRSVAGLAIGLVVVSALAIGFVVHALVPVVSLAWAIALGAVLSPTDAVAVSIARGAGVNHRIITILEGEGLFNDATALVLLSAAVSAGQAGGEGVTAWGVAGEFVLALGVAVVIGLVVGELGVRVRGRITDPAADTVFSFVMPFLASVPAEHLGGSGLVAAVVAGLVVSRRRVSVMGAQNRRFAQQNWKTVELVLEGGIFLFMGLQAYGIYHEVDVLPDGPGVGRAVLVSVVAGALTVLVRALFVAPLLAWLASARRRNARRVSQGTERLTQFEERLSHACDVDDEMLAARNLTQADWERALDRWRHRLDRSHRKHARVSNDLAYWTQTPLGPREGAVIVWAGMRGAVTLAAAQTLPLTAPMRPLLLLVALLVAGGSLVIQGLTLIPLIARVKPQTADPAEEVAEQKRLLKLLGHAVKDTALARAMQEQYEAGNTATRDAGRSLSLIGRTGMAQQRARRSGADDAAVQEPLALTAGPIRTAPVDDRPAVAAGDASGADAAPAPVLSADPSVEDDRVIGADELEQAEQSIEPLTREQVRDLAIEAIHTQRDALVEARDEGLFHSSTLELALERLDAEEIMLSGH</sequence>
<evidence type="ECO:0000256" key="4">
    <source>
        <dbReference type="ARBA" id="ARBA00022692"/>
    </source>
</evidence>
<gene>
    <name evidence="13" type="ORF">AXF14_09305</name>
</gene>
<feature type="region of interest" description="Disordered" evidence="10">
    <location>
        <begin position="555"/>
        <end position="586"/>
    </location>
</feature>
<name>A0A0X8JFV0_ACTRD</name>
<comment type="subcellular location">
    <subcellularLocation>
        <location evidence="1">Cell membrane</location>
        <topology evidence="1">Multi-pass membrane protein</topology>
    </subcellularLocation>
</comment>
<evidence type="ECO:0000256" key="11">
    <source>
        <dbReference type="SAM" id="Phobius"/>
    </source>
</evidence>
<feature type="domain" description="Cation/H+ exchanger transmembrane" evidence="12">
    <location>
        <begin position="12"/>
        <end position="337"/>
    </location>
</feature>
<feature type="compositionally biased region" description="Low complexity" evidence="10">
    <location>
        <begin position="567"/>
        <end position="583"/>
    </location>
</feature>
<evidence type="ECO:0000256" key="6">
    <source>
        <dbReference type="ARBA" id="ARBA00023053"/>
    </source>
</evidence>
<keyword evidence="2" id="KW-0813">Transport</keyword>
<feature type="transmembrane region" description="Helical" evidence="11">
    <location>
        <begin position="310"/>
        <end position="331"/>
    </location>
</feature>
<dbReference type="Gene3D" id="6.10.140.1330">
    <property type="match status" value="1"/>
</dbReference>
<keyword evidence="5 11" id="KW-1133">Transmembrane helix</keyword>
<evidence type="ECO:0000256" key="9">
    <source>
        <dbReference type="ARBA" id="ARBA00023201"/>
    </source>
</evidence>
<evidence type="ECO:0000256" key="5">
    <source>
        <dbReference type="ARBA" id="ARBA00022989"/>
    </source>
</evidence>
<keyword evidence="4 11" id="KW-0812">Transmembrane</keyword>
<feature type="transmembrane region" description="Helical" evidence="11">
    <location>
        <begin position="269"/>
        <end position="290"/>
    </location>
</feature>
<protein>
    <submittedName>
        <fullName evidence="13">Transporter</fullName>
    </submittedName>
</protein>
<evidence type="ECO:0000256" key="7">
    <source>
        <dbReference type="ARBA" id="ARBA00023065"/>
    </source>
</evidence>
<keyword evidence="3" id="KW-1003">Cell membrane</keyword>
<feature type="transmembrane region" description="Helical" evidence="11">
    <location>
        <begin position="176"/>
        <end position="196"/>
    </location>
</feature>
<dbReference type="GO" id="GO:0051453">
    <property type="term" value="P:regulation of intracellular pH"/>
    <property type="evidence" value="ECO:0007669"/>
    <property type="project" value="TreeGrafter"/>
</dbReference>
<dbReference type="Proteomes" id="UP000065220">
    <property type="component" value="Chromosome"/>
</dbReference>
<dbReference type="PANTHER" id="PTHR10110:SF86">
    <property type="entry name" value="SODIUM_HYDROGEN EXCHANGER 7"/>
    <property type="match status" value="1"/>
</dbReference>
<keyword evidence="8 11" id="KW-0472">Membrane</keyword>
<evidence type="ECO:0000256" key="8">
    <source>
        <dbReference type="ARBA" id="ARBA00023136"/>
    </source>
</evidence>
<evidence type="ECO:0000313" key="14">
    <source>
        <dbReference type="Proteomes" id="UP000065220"/>
    </source>
</evidence>
<dbReference type="AlphaFoldDB" id="A0A0X8JFV0"/>
<dbReference type="GO" id="GO:0015386">
    <property type="term" value="F:potassium:proton antiporter activity"/>
    <property type="evidence" value="ECO:0007669"/>
    <property type="project" value="TreeGrafter"/>
</dbReference>
<keyword evidence="9" id="KW-0739">Sodium transport</keyword>
<organism evidence="13 14">
    <name type="scientific">Actinomyces radicidentis</name>
    <dbReference type="NCBI Taxonomy" id="111015"/>
    <lineage>
        <taxon>Bacteria</taxon>
        <taxon>Bacillati</taxon>
        <taxon>Actinomycetota</taxon>
        <taxon>Actinomycetes</taxon>
        <taxon>Actinomycetales</taxon>
        <taxon>Actinomycetaceae</taxon>
        <taxon>Actinomyces</taxon>
    </lineage>
</organism>
<evidence type="ECO:0000256" key="10">
    <source>
        <dbReference type="SAM" id="MobiDB-lite"/>
    </source>
</evidence>
<feature type="transmembrane region" description="Helical" evidence="11">
    <location>
        <begin position="111"/>
        <end position="129"/>
    </location>
</feature>
<evidence type="ECO:0000256" key="3">
    <source>
        <dbReference type="ARBA" id="ARBA00022475"/>
    </source>
</evidence>
<dbReference type="EMBL" id="CP014228">
    <property type="protein sequence ID" value="AMD87747.1"/>
    <property type="molecule type" value="Genomic_DNA"/>
</dbReference>
<proteinExistence type="predicted"/>
<keyword evidence="7" id="KW-0406">Ion transport</keyword>
<dbReference type="GO" id="GO:0015385">
    <property type="term" value="F:sodium:proton antiporter activity"/>
    <property type="evidence" value="ECO:0007669"/>
    <property type="project" value="InterPro"/>
</dbReference>